<dbReference type="GO" id="GO:0016787">
    <property type="term" value="F:hydrolase activity"/>
    <property type="evidence" value="ECO:0007669"/>
    <property type="project" value="UniProtKB-KW"/>
</dbReference>
<evidence type="ECO:0000256" key="2">
    <source>
        <dbReference type="ARBA" id="ARBA00022649"/>
    </source>
</evidence>
<organism evidence="8 9">
    <name type="scientific">Alkaliphilus metalliredigens (strain QYMF)</name>
    <dbReference type="NCBI Taxonomy" id="293826"/>
    <lineage>
        <taxon>Bacteria</taxon>
        <taxon>Bacillati</taxon>
        <taxon>Bacillota</taxon>
        <taxon>Clostridia</taxon>
        <taxon>Peptostreptococcales</taxon>
        <taxon>Natronincolaceae</taxon>
        <taxon>Alkaliphilus</taxon>
    </lineage>
</organism>
<evidence type="ECO:0000313" key="8">
    <source>
        <dbReference type="EMBL" id="ABR49484.1"/>
    </source>
</evidence>
<dbReference type="Gene3D" id="3.30.920.30">
    <property type="entry name" value="Hypothetical protein"/>
    <property type="match status" value="1"/>
</dbReference>
<gene>
    <name evidence="8" type="ordered locus">Amet_3356</name>
</gene>
<dbReference type="Proteomes" id="UP000001572">
    <property type="component" value="Chromosome"/>
</dbReference>
<evidence type="ECO:0000313" key="9">
    <source>
        <dbReference type="Proteomes" id="UP000001572"/>
    </source>
</evidence>
<reference evidence="9" key="1">
    <citation type="journal article" date="2016" name="Genome Announc.">
        <title>Complete genome sequence of Alkaliphilus metalliredigens strain QYMF, an alkaliphilic and metal-reducing bacterium isolated from borax-contaminated leachate ponds.</title>
        <authorList>
            <person name="Hwang C."/>
            <person name="Copeland A."/>
            <person name="Lucas S."/>
            <person name="Lapidus A."/>
            <person name="Barry K."/>
            <person name="Detter J.C."/>
            <person name="Glavina Del Rio T."/>
            <person name="Hammon N."/>
            <person name="Israni S."/>
            <person name="Dalin E."/>
            <person name="Tice H."/>
            <person name="Pitluck S."/>
            <person name="Chertkov O."/>
            <person name="Brettin T."/>
            <person name="Bruce D."/>
            <person name="Han C."/>
            <person name="Schmutz J."/>
            <person name="Larimer F."/>
            <person name="Land M.L."/>
            <person name="Hauser L."/>
            <person name="Kyrpides N."/>
            <person name="Mikhailova N."/>
            <person name="Ye Q."/>
            <person name="Zhou J."/>
            <person name="Richardson P."/>
            <person name="Fields M.W."/>
        </authorList>
    </citation>
    <scope>NUCLEOTIDE SEQUENCE [LARGE SCALE GENOMIC DNA]</scope>
    <source>
        <strain evidence="9">QYMF</strain>
    </source>
</reference>
<evidence type="ECO:0000256" key="6">
    <source>
        <dbReference type="ARBA" id="ARBA00022884"/>
    </source>
</evidence>
<keyword evidence="6" id="KW-0694">RNA-binding</keyword>
<dbReference type="Pfam" id="PF07927">
    <property type="entry name" value="HicA_toxin"/>
    <property type="match status" value="1"/>
</dbReference>
<evidence type="ECO:0000256" key="4">
    <source>
        <dbReference type="ARBA" id="ARBA00022759"/>
    </source>
</evidence>
<sequence length="75" mass="8461">MSSKYPVLSPNKIIKALEKIDFQKVSQKGSHAKYKKLGIPTRVVIIPMHDEIAKGTLKSILEQADIQLDEFLNLL</sequence>
<proteinExistence type="inferred from homology"/>
<evidence type="ECO:0000256" key="1">
    <source>
        <dbReference type="ARBA" id="ARBA00006620"/>
    </source>
</evidence>
<dbReference type="STRING" id="293826.Amet_3356"/>
<dbReference type="InterPro" id="IPR012933">
    <property type="entry name" value="HicA_mRNA_interferase"/>
</dbReference>
<dbReference type="eggNOG" id="COG1724">
    <property type="taxonomic scope" value="Bacteria"/>
</dbReference>
<dbReference type="OrthoDB" id="286048at2"/>
<keyword evidence="4" id="KW-0255">Endonuclease</keyword>
<dbReference type="InterPro" id="IPR038570">
    <property type="entry name" value="HicA_sf"/>
</dbReference>
<dbReference type="HOGENOM" id="CLU_164851_6_2_9"/>
<comment type="similarity">
    <text evidence="1">Belongs to the HicA mRNA interferase family.</text>
</comment>
<dbReference type="KEGG" id="amt:Amet_3356"/>
<keyword evidence="5" id="KW-0378">Hydrolase</keyword>
<name>A6TTG6_ALKMQ</name>
<dbReference type="RefSeq" id="WP_012064449.1">
    <property type="nucleotide sequence ID" value="NC_009633.1"/>
</dbReference>
<dbReference type="GO" id="GO:0003729">
    <property type="term" value="F:mRNA binding"/>
    <property type="evidence" value="ECO:0007669"/>
    <property type="project" value="InterPro"/>
</dbReference>
<evidence type="ECO:0000256" key="7">
    <source>
        <dbReference type="ARBA" id="ARBA00023016"/>
    </source>
</evidence>
<accession>A6TTG6</accession>
<keyword evidence="7" id="KW-0346">Stress response</keyword>
<keyword evidence="9" id="KW-1185">Reference proteome</keyword>
<dbReference type="EMBL" id="CP000724">
    <property type="protein sequence ID" value="ABR49484.1"/>
    <property type="molecule type" value="Genomic_DNA"/>
</dbReference>
<evidence type="ECO:0000256" key="5">
    <source>
        <dbReference type="ARBA" id="ARBA00022801"/>
    </source>
</evidence>
<dbReference type="GO" id="GO:0004519">
    <property type="term" value="F:endonuclease activity"/>
    <property type="evidence" value="ECO:0007669"/>
    <property type="project" value="UniProtKB-KW"/>
</dbReference>
<protein>
    <submittedName>
        <fullName evidence="8">YcfA family protein</fullName>
    </submittedName>
</protein>
<dbReference type="SUPFAM" id="SSF54786">
    <property type="entry name" value="YcfA/nrd intein domain"/>
    <property type="match status" value="1"/>
</dbReference>
<dbReference type="AlphaFoldDB" id="A6TTG6"/>
<keyword evidence="2" id="KW-1277">Toxin-antitoxin system</keyword>
<evidence type="ECO:0000256" key="3">
    <source>
        <dbReference type="ARBA" id="ARBA00022722"/>
    </source>
</evidence>
<keyword evidence="3" id="KW-0540">Nuclease</keyword>